<keyword evidence="17" id="KW-0446">Lipid-binding</keyword>
<comment type="function">
    <text evidence="22">Lipophagy receptor that plays an important role in lipid droplet (LD) turnover in motor neurons. Localizes to LDs and interacts with components of the autophagy machinery, such as MAP1LC3A/C proteins to deliver LDs to autophagosomes for degradation via lipophagy. Lipid transfer protein required for lipid droplet degradation, including by lipophagy. Can bind and transfer all lipid species found in lipid droplets, from phospholipids to triglycerides and sterol esters but the direction of lipid transfer by spartin and its cargos are unknown. May be implicated in endosomal trafficking, or microtubule dynamics, or both. Participates in cytokinesis.</text>
</comment>
<dbReference type="GO" id="GO:0005811">
    <property type="term" value="C:lipid droplet"/>
    <property type="evidence" value="ECO:0007669"/>
    <property type="project" value="UniProtKB-SubCell"/>
</dbReference>
<dbReference type="SUPFAM" id="SSF116846">
    <property type="entry name" value="MIT domain"/>
    <property type="match status" value="1"/>
</dbReference>
<feature type="region of interest" description="Disordered" evidence="26">
    <location>
        <begin position="43"/>
        <end position="66"/>
    </location>
</feature>
<dbReference type="GO" id="GO:0051301">
    <property type="term" value="P:cell division"/>
    <property type="evidence" value="ECO:0007669"/>
    <property type="project" value="UniProtKB-KW"/>
</dbReference>
<feature type="domain" description="MIT" evidence="28">
    <location>
        <begin position="453"/>
        <end position="531"/>
    </location>
</feature>
<name>A0AAV1PDR2_SCOSC</name>
<dbReference type="InterPro" id="IPR006671">
    <property type="entry name" value="Cyclin_N"/>
</dbReference>
<sequence>MMNFSTNAHCGSHTSKENIPHSSKVDASQVQRAKQRTVLGVLSENEHRGRSLSQGSHFSKHSSASDNSQLTFLGCPSSSSYDVYVEEACEVVLAASGQEVVSNNCYLDNEAAALQNEDFRLLLELSSSSCQDASMRSEADESLMSEDVLCVSEYAEDIYRHLREREMKFKPRPDYLEKHPEITDGMRVILVDWLVEVVQEYKLRSETLHLAVNYMDRFLSCTVFVKRGKLQLVGTTALLIAAKYEEIFPPELNEFVYITDSTYTNKQLVRMEHVFLKVLAFKMAAPTTNQFLRLFMSIHSVCSNTENLALYVAELSLLEIDPFLQYTPSIVAAGAYCLANYSINKSLWPEVLHNFTGYAVAEIAPCLTDLHKLYVSAESRPQQAIREKYKSSKYCRGIVTLIKVQNCGNLKEGRSETTCFIVFLLPGKLKFGCQVSLSGQFLNMSEPAELLLIKDQYELAFHSLSRGLAAEEAGKRAEALEYYRKGRQHLTQGLEVPTGGQRHQGAVWDTARQLQQRMRDTLRTVSTHLSDLETSQLTTGCQRGQLLMNLPPDLYPDLAPNSQPPHSALHHLYPTIPAATQNTTSNTAFPAAAHTQMLPAVAPGTIAMANQGDQPPAYTPQPTDGHRSLSYGRAGGGLSSAAATGGGDGNELLFIPSGVQMFFVAPNGQVSSLSYPGFLRIITFDSQRKDSAAGSPSAFLHVCDWLYPLTTDTPVLLANSGIFMFPDTLAETPGSFVGIVLSSELPAADRETFKDLILQLADLRIQGSEGAGSEVINLSEKVALGLPKERTGVTVATEEKEKLPLPGWSEKMAQGILSGATLLSQGFTKGAEATGRAIHKGASKMRDHISPEETPSEVSPRVTKGLHVAKQASGGAVRVSQFLVNGVSLVAGHVAEKLGPHVKKHGAKLIPESMKTSKDGQASNLDGAKFVAASSVQGFSTVWSSLETGAKLVGKSVAAETVTTVKHKYGHDAGQATGTALQSVVNVGVTAYNFDNLGIKAMLKTTGKETAKVMVKNGQPAETGGEQTQKQGHDAETERKNVPKKEEEGKTK</sequence>
<evidence type="ECO:0000256" key="26">
    <source>
        <dbReference type="SAM" id="MobiDB-lite"/>
    </source>
</evidence>
<dbReference type="SUPFAM" id="SSF47954">
    <property type="entry name" value="Cyclin-like"/>
    <property type="match status" value="2"/>
</dbReference>
<keyword evidence="13" id="KW-0442">Lipid degradation</keyword>
<evidence type="ECO:0000313" key="31">
    <source>
        <dbReference type="Proteomes" id="UP001314229"/>
    </source>
</evidence>
<dbReference type="Pfam" id="PF00134">
    <property type="entry name" value="Cyclin_N"/>
    <property type="match status" value="1"/>
</dbReference>
<evidence type="ECO:0000256" key="24">
    <source>
        <dbReference type="ARBA" id="ARBA00067916"/>
    </source>
</evidence>
<keyword evidence="11" id="KW-0551">Lipid droplet</keyword>
<evidence type="ECO:0000256" key="6">
    <source>
        <dbReference type="ARBA" id="ARBA00022448"/>
    </source>
</evidence>
<evidence type="ECO:0000256" key="17">
    <source>
        <dbReference type="ARBA" id="ARBA00023121"/>
    </source>
</evidence>
<evidence type="ECO:0000256" key="21">
    <source>
        <dbReference type="ARBA" id="ARBA00040980"/>
    </source>
</evidence>
<keyword evidence="31" id="KW-1185">Reference proteome</keyword>
<dbReference type="SMART" id="SM01332">
    <property type="entry name" value="Cyclin_C"/>
    <property type="match status" value="1"/>
</dbReference>
<dbReference type="GO" id="GO:0006869">
    <property type="term" value="P:lipid transport"/>
    <property type="evidence" value="ECO:0007669"/>
    <property type="project" value="UniProtKB-KW"/>
</dbReference>
<feature type="domain" description="Cyclin-like" evidence="27">
    <location>
        <begin position="192"/>
        <end position="277"/>
    </location>
</feature>
<dbReference type="GO" id="GO:0061724">
    <property type="term" value="P:lipophagy"/>
    <property type="evidence" value="ECO:0007669"/>
    <property type="project" value="UniProtKB-ARBA"/>
</dbReference>
<dbReference type="GO" id="GO:0005737">
    <property type="term" value="C:cytoplasm"/>
    <property type="evidence" value="ECO:0007669"/>
    <property type="project" value="UniProtKB-SubCell"/>
</dbReference>
<evidence type="ECO:0000256" key="18">
    <source>
        <dbReference type="ARBA" id="ARBA00023127"/>
    </source>
</evidence>
<evidence type="ECO:0000256" key="11">
    <source>
        <dbReference type="ARBA" id="ARBA00022677"/>
    </source>
</evidence>
<keyword evidence="16" id="KW-0443">Lipid metabolism</keyword>
<evidence type="ECO:0000259" key="29">
    <source>
        <dbReference type="SMART" id="SM01332"/>
    </source>
</evidence>
<proteinExistence type="inferred from homology"/>
<evidence type="ECO:0000256" key="15">
    <source>
        <dbReference type="ARBA" id="ARBA00023055"/>
    </source>
</evidence>
<evidence type="ECO:0000259" key="27">
    <source>
        <dbReference type="SMART" id="SM00385"/>
    </source>
</evidence>
<feature type="region of interest" description="Disordered" evidence="26">
    <location>
        <begin position="609"/>
        <end position="632"/>
    </location>
</feature>
<dbReference type="GO" id="GO:0005886">
    <property type="term" value="C:plasma membrane"/>
    <property type="evidence" value="ECO:0007669"/>
    <property type="project" value="TreeGrafter"/>
</dbReference>
<dbReference type="FunFam" id="1.20.58.80:FF:000009">
    <property type="entry name" value="spartin isoform X1"/>
    <property type="match status" value="1"/>
</dbReference>
<evidence type="ECO:0000256" key="1">
    <source>
        <dbReference type="ARBA" id="ARBA00003222"/>
    </source>
</evidence>
<feature type="compositionally biased region" description="Polar residues" evidence="26">
    <location>
        <begin position="51"/>
        <end position="66"/>
    </location>
</feature>
<evidence type="ECO:0000313" key="30">
    <source>
        <dbReference type="EMBL" id="CAK6969074.1"/>
    </source>
</evidence>
<dbReference type="EMBL" id="CAWUFR010000129">
    <property type="protein sequence ID" value="CAK6969074.1"/>
    <property type="molecule type" value="Genomic_DNA"/>
</dbReference>
<accession>A0AAV1PDR2</accession>
<reference evidence="30 31" key="1">
    <citation type="submission" date="2024-01" db="EMBL/GenBank/DDBJ databases">
        <authorList>
            <person name="Alioto T."/>
            <person name="Alioto T."/>
            <person name="Gomez Garrido J."/>
        </authorList>
    </citation>
    <scope>NUCLEOTIDE SEQUENCE [LARGE SCALE GENOMIC DNA]</scope>
</reference>
<feature type="compositionally biased region" description="Basic and acidic residues" evidence="26">
    <location>
        <begin position="1031"/>
        <end position="1052"/>
    </location>
</feature>
<keyword evidence="10" id="KW-0132">Cell division</keyword>
<dbReference type="InterPro" id="IPR007330">
    <property type="entry name" value="MIT_dom"/>
</dbReference>
<evidence type="ECO:0000256" key="8">
    <source>
        <dbReference type="ARBA" id="ARBA00022499"/>
    </source>
</evidence>
<dbReference type="InterPro" id="IPR036181">
    <property type="entry name" value="MIT_dom_sf"/>
</dbReference>
<dbReference type="InterPro" id="IPR048258">
    <property type="entry name" value="Cyclins_cyclin-box"/>
</dbReference>
<dbReference type="SMART" id="SM00745">
    <property type="entry name" value="MIT"/>
    <property type="match status" value="1"/>
</dbReference>
<dbReference type="FunFam" id="1.10.472.10:FF:000001">
    <property type="entry name" value="G2/mitotic-specific cyclin"/>
    <property type="match status" value="1"/>
</dbReference>
<evidence type="ECO:0000256" key="22">
    <source>
        <dbReference type="ARBA" id="ARBA00054810"/>
    </source>
</evidence>
<keyword evidence="6" id="KW-0813">Transport</keyword>
<evidence type="ECO:0000256" key="19">
    <source>
        <dbReference type="ARBA" id="ARBA00023306"/>
    </source>
</evidence>
<comment type="subunit">
    <text evidence="20">Interacts with the CDK1 protein kinase to form a serine/threonine kinase holoenzyme complex also known as maturation promoting factor (MPF). The cyclin subunit imparts substrate specificity to the complex.</text>
</comment>
<organism evidence="30 31">
    <name type="scientific">Scomber scombrus</name>
    <name type="common">Atlantic mackerel</name>
    <name type="synonym">Scomber vernalis</name>
    <dbReference type="NCBI Taxonomy" id="13677"/>
    <lineage>
        <taxon>Eukaryota</taxon>
        <taxon>Metazoa</taxon>
        <taxon>Chordata</taxon>
        <taxon>Craniata</taxon>
        <taxon>Vertebrata</taxon>
        <taxon>Euteleostomi</taxon>
        <taxon>Actinopterygii</taxon>
        <taxon>Neopterygii</taxon>
        <taxon>Teleostei</taxon>
        <taxon>Neoteleostei</taxon>
        <taxon>Acanthomorphata</taxon>
        <taxon>Pelagiaria</taxon>
        <taxon>Scombriformes</taxon>
        <taxon>Scombridae</taxon>
        <taxon>Scomber</taxon>
    </lineage>
</organism>
<keyword evidence="7" id="KW-0963">Cytoplasm</keyword>
<dbReference type="InterPro" id="IPR036915">
    <property type="entry name" value="Cyclin-like_sf"/>
</dbReference>
<comment type="subunit">
    <text evidence="23">Interacts with ITCH and WWP1. Interacts (via MIT domain) with IST1; leading to the recruitment of SPART to midbodies. Interacts with MAP1LC3A and MAP1LC3C.</text>
</comment>
<evidence type="ECO:0000256" key="3">
    <source>
        <dbReference type="ARBA" id="ARBA00004496"/>
    </source>
</evidence>
<dbReference type="InterPro" id="IPR004367">
    <property type="entry name" value="Cyclin_C-dom"/>
</dbReference>
<keyword evidence="19" id="KW-0131">Cell cycle</keyword>
<dbReference type="Gene3D" id="1.10.472.10">
    <property type="entry name" value="Cyclin-like"/>
    <property type="match status" value="2"/>
</dbReference>
<keyword evidence="18 25" id="KW-0195">Cyclin</keyword>
<dbReference type="SMART" id="SM00385">
    <property type="entry name" value="CYCLIN"/>
    <property type="match status" value="2"/>
</dbReference>
<evidence type="ECO:0000256" key="5">
    <source>
        <dbReference type="ARBA" id="ARBA00006955"/>
    </source>
</evidence>
<dbReference type="Pfam" id="PF02984">
    <property type="entry name" value="Cyclin_C"/>
    <property type="match status" value="1"/>
</dbReference>
<evidence type="ECO:0000256" key="23">
    <source>
        <dbReference type="ARBA" id="ARBA00064034"/>
    </source>
</evidence>
<feature type="domain" description="Cyclin-like" evidence="27">
    <location>
        <begin position="290"/>
        <end position="372"/>
    </location>
</feature>
<comment type="similarity">
    <text evidence="5">Belongs to the cyclin family. Cyclin AB subfamily.</text>
</comment>
<dbReference type="GO" id="GO:0030514">
    <property type="term" value="P:negative regulation of BMP signaling pathway"/>
    <property type="evidence" value="ECO:0007669"/>
    <property type="project" value="TreeGrafter"/>
</dbReference>
<feature type="region of interest" description="Disordered" evidence="26">
    <location>
        <begin position="1"/>
        <end position="31"/>
    </location>
</feature>
<feature type="region of interest" description="Disordered" evidence="26">
    <location>
        <begin position="1014"/>
        <end position="1052"/>
    </location>
</feature>
<dbReference type="Proteomes" id="UP001314229">
    <property type="component" value="Unassembled WGS sequence"/>
</dbReference>
<feature type="domain" description="Cyclin C-terminal" evidence="29">
    <location>
        <begin position="286"/>
        <end position="401"/>
    </location>
</feature>
<keyword evidence="8" id="KW-1017">Isopeptide bond</keyword>
<dbReference type="GO" id="GO:0008289">
    <property type="term" value="F:lipid binding"/>
    <property type="evidence" value="ECO:0007669"/>
    <property type="project" value="UniProtKB-KW"/>
</dbReference>
<evidence type="ECO:0000256" key="16">
    <source>
        <dbReference type="ARBA" id="ARBA00023098"/>
    </source>
</evidence>
<keyword evidence="15" id="KW-0445">Lipid transport</keyword>
<dbReference type="PROSITE" id="PS00292">
    <property type="entry name" value="CYCLINS"/>
    <property type="match status" value="1"/>
</dbReference>
<evidence type="ECO:0000256" key="9">
    <source>
        <dbReference type="ARBA" id="ARBA00022553"/>
    </source>
</evidence>
<evidence type="ECO:0000256" key="7">
    <source>
        <dbReference type="ARBA" id="ARBA00022490"/>
    </source>
</evidence>
<dbReference type="PANTHER" id="PTHR21068">
    <property type="entry name" value="SPARTIN"/>
    <property type="match status" value="1"/>
</dbReference>
<comment type="caution">
    <text evidence="30">The sequence shown here is derived from an EMBL/GenBank/DDBJ whole genome shotgun (WGS) entry which is preliminary data.</text>
</comment>
<evidence type="ECO:0000256" key="13">
    <source>
        <dbReference type="ARBA" id="ARBA00022963"/>
    </source>
</evidence>
<protein>
    <recommendedName>
        <fullName evidence="21">G2/mitotic-specific cyclin-B2</fullName>
    </recommendedName>
    <alternativeName>
        <fullName evidence="24">Spartin</fullName>
    </alternativeName>
</protein>
<dbReference type="InterPro" id="IPR009686">
    <property type="entry name" value="Senescence/spartin_C"/>
</dbReference>
<evidence type="ECO:0000256" key="2">
    <source>
        <dbReference type="ARBA" id="ARBA00004214"/>
    </source>
</evidence>
<dbReference type="Pfam" id="PF06911">
    <property type="entry name" value="Senescence"/>
    <property type="match status" value="1"/>
</dbReference>
<evidence type="ECO:0000256" key="10">
    <source>
        <dbReference type="ARBA" id="ARBA00022618"/>
    </source>
</evidence>
<comment type="function">
    <text evidence="1">Essential for the control of the cell cycle at the G2/M (mitosis) transition.</text>
</comment>
<evidence type="ECO:0000256" key="25">
    <source>
        <dbReference type="RuleBase" id="RU000383"/>
    </source>
</evidence>
<dbReference type="PANTHER" id="PTHR21068:SF43">
    <property type="entry name" value="SPARTIN"/>
    <property type="match status" value="1"/>
</dbReference>
<keyword evidence="14" id="KW-0007">Acetylation</keyword>
<evidence type="ECO:0000256" key="12">
    <source>
        <dbReference type="ARBA" id="ARBA00022843"/>
    </source>
</evidence>
<dbReference type="InterPro" id="IPR045036">
    <property type="entry name" value="Spartin-like"/>
</dbReference>
<evidence type="ECO:0000259" key="28">
    <source>
        <dbReference type="SMART" id="SM00745"/>
    </source>
</evidence>
<keyword evidence="9" id="KW-0597">Phosphoprotein</keyword>
<gene>
    <name evidence="30" type="ORF">FSCOSCO3_A004809</name>
</gene>
<dbReference type="Gene3D" id="1.20.58.80">
    <property type="entry name" value="Phosphotransferase system, lactose/cellobiose-type IIA subunit"/>
    <property type="match status" value="1"/>
</dbReference>
<dbReference type="AlphaFoldDB" id="A0AAV1PDR2"/>
<keyword evidence="12" id="KW-0832">Ubl conjugation</keyword>
<dbReference type="InterPro" id="IPR013763">
    <property type="entry name" value="Cyclin-like_dom"/>
</dbReference>
<evidence type="ECO:0000256" key="14">
    <source>
        <dbReference type="ARBA" id="ARBA00022990"/>
    </source>
</evidence>
<evidence type="ECO:0000256" key="4">
    <source>
        <dbReference type="ARBA" id="ARBA00004502"/>
    </source>
</evidence>
<dbReference type="GO" id="GO:0030496">
    <property type="term" value="C:midbody"/>
    <property type="evidence" value="ECO:0007669"/>
    <property type="project" value="UniProtKB-SubCell"/>
</dbReference>
<evidence type="ECO:0000256" key="20">
    <source>
        <dbReference type="ARBA" id="ARBA00025821"/>
    </source>
</evidence>
<comment type="subcellular location">
    <subcellularLocation>
        <location evidence="3">Cytoplasm</location>
    </subcellularLocation>
    <subcellularLocation>
        <location evidence="4">Lipid droplet</location>
    </subcellularLocation>
    <subcellularLocation>
        <location evidence="2">Midbody</location>
    </subcellularLocation>
</comment>
<dbReference type="GO" id="GO:0016042">
    <property type="term" value="P:lipid catabolic process"/>
    <property type="evidence" value="ECO:0007669"/>
    <property type="project" value="UniProtKB-KW"/>
</dbReference>
<feature type="compositionally biased region" description="Polar residues" evidence="26">
    <location>
        <begin position="1"/>
        <end position="13"/>
    </location>
</feature>